<comment type="similarity">
    <text evidence="4 14">Belongs to the cytochrome P450 family.</text>
</comment>
<dbReference type="PROSITE" id="PS00086">
    <property type="entry name" value="CYTOCHROME_P450"/>
    <property type="match status" value="1"/>
</dbReference>
<evidence type="ECO:0000256" key="9">
    <source>
        <dbReference type="ARBA" id="ARBA00023002"/>
    </source>
</evidence>
<evidence type="ECO:0000256" key="7">
    <source>
        <dbReference type="ARBA" id="ARBA00022723"/>
    </source>
</evidence>
<dbReference type="SUPFAM" id="SSF48264">
    <property type="entry name" value="Cytochrome P450"/>
    <property type="match status" value="1"/>
</dbReference>
<proteinExistence type="inferred from homology"/>
<evidence type="ECO:0000313" key="16">
    <source>
        <dbReference type="Proteomes" id="UP001212997"/>
    </source>
</evidence>
<evidence type="ECO:0000256" key="4">
    <source>
        <dbReference type="ARBA" id="ARBA00010617"/>
    </source>
</evidence>
<dbReference type="Proteomes" id="UP001212997">
    <property type="component" value="Unassembled WGS sequence"/>
</dbReference>
<keyword evidence="9 14" id="KW-0560">Oxidoreductase</keyword>
<dbReference type="Gene3D" id="1.10.630.10">
    <property type="entry name" value="Cytochrome P450"/>
    <property type="match status" value="2"/>
</dbReference>
<keyword evidence="7 13" id="KW-0479">Metal-binding</keyword>
<keyword evidence="12" id="KW-0472">Membrane</keyword>
<dbReference type="PANTHER" id="PTHR46300">
    <property type="entry name" value="P450, PUTATIVE (EUROFUNG)-RELATED-RELATED"/>
    <property type="match status" value="1"/>
</dbReference>
<reference evidence="15" key="1">
    <citation type="submission" date="2022-07" db="EMBL/GenBank/DDBJ databases">
        <title>Genome Sequence of Physisporinus lineatus.</title>
        <authorList>
            <person name="Buettner E."/>
        </authorList>
    </citation>
    <scope>NUCLEOTIDE SEQUENCE</scope>
    <source>
        <strain evidence="15">VT162</strain>
    </source>
</reference>
<dbReference type="InterPro" id="IPR036396">
    <property type="entry name" value="Cyt_P450_sf"/>
</dbReference>
<keyword evidence="16" id="KW-1185">Reference proteome</keyword>
<feature type="binding site" description="axial binding residue" evidence="13">
    <location>
        <position position="409"/>
    </location>
    <ligand>
        <name>heme</name>
        <dbReference type="ChEBI" id="CHEBI:30413"/>
    </ligand>
    <ligandPart>
        <name>Fe</name>
        <dbReference type="ChEBI" id="CHEBI:18248"/>
    </ligandPart>
</feature>
<dbReference type="PANTHER" id="PTHR46300:SF2">
    <property type="entry name" value="CYTOCHROME P450 MONOOXYGENASE ALNH-RELATED"/>
    <property type="match status" value="1"/>
</dbReference>
<evidence type="ECO:0000313" key="15">
    <source>
        <dbReference type="EMBL" id="KAJ3478888.1"/>
    </source>
</evidence>
<dbReference type="InterPro" id="IPR050364">
    <property type="entry name" value="Cytochrome_P450_fung"/>
</dbReference>
<evidence type="ECO:0000256" key="3">
    <source>
        <dbReference type="ARBA" id="ARBA00005179"/>
    </source>
</evidence>
<keyword evidence="11 14" id="KW-0503">Monooxygenase</keyword>
<evidence type="ECO:0008006" key="17">
    <source>
        <dbReference type="Google" id="ProtNLM"/>
    </source>
</evidence>
<dbReference type="InterPro" id="IPR002401">
    <property type="entry name" value="Cyt_P450_E_grp-I"/>
</dbReference>
<comment type="caution">
    <text evidence="15">The sequence shown here is derived from an EMBL/GenBank/DDBJ whole genome shotgun (WGS) entry which is preliminary data.</text>
</comment>
<comment type="cofactor">
    <cofactor evidence="1 13">
        <name>heme</name>
        <dbReference type="ChEBI" id="CHEBI:30413"/>
    </cofactor>
</comment>
<evidence type="ECO:0000256" key="5">
    <source>
        <dbReference type="ARBA" id="ARBA00022617"/>
    </source>
</evidence>
<dbReference type="PRINTS" id="PR00463">
    <property type="entry name" value="EP450I"/>
</dbReference>
<name>A0AAD5YAZ4_9APHY</name>
<accession>A0AAD5YAZ4</accession>
<dbReference type="Pfam" id="PF00067">
    <property type="entry name" value="p450"/>
    <property type="match status" value="1"/>
</dbReference>
<evidence type="ECO:0000256" key="11">
    <source>
        <dbReference type="ARBA" id="ARBA00023033"/>
    </source>
</evidence>
<evidence type="ECO:0000256" key="13">
    <source>
        <dbReference type="PIRSR" id="PIRSR602401-1"/>
    </source>
</evidence>
<keyword evidence="6" id="KW-0812">Transmembrane</keyword>
<evidence type="ECO:0000256" key="14">
    <source>
        <dbReference type="RuleBase" id="RU000461"/>
    </source>
</evidence>
<keyword evidence="5 13" id="KW-0349">Heme</keyword>
<evidence type="ECO:0000256" key="6">
    <source>
        <dbReference type="ARBA" id="ARBA00022692"/>
    </source>
</evidence>
<organism evidence="15 16">
    <name type="scientific">Meripilus lineatus</name>
    <dbReference type="NCBI Taxonomy" id="2056292"/>
    <lineage>
        <taxon>Eukaryota</taxon>
        <taxon>Fungi</taxon>
        <taxon>Dikarya</taxon>
        <taxon>Basidiomycota</taxon>
        <taxon>Agaricomycotina</taxon>
        <taxon>Agaricomycetes</taxon>
        <taxon>Polyporales</taxon>
        <taxon>Meripilaceae</taxon>
        <taxon>Meripilus</taxon>
    </lineage>
</organism>
<dbReference type="EMBL" id="JANAWD010000476">
    <property type="protein sequence ID" value="KAJ3478888.1"/>
    <property type="molecule type" value="Genomic_DNA"/>
</dbReference>
<keyword evidence="8" id="KW-1133">Transmembrane helix</keyword>
<gene>
    <name evidence="15" type="ORF">NLI96_g9445</name>
</gene>
<dbReference type="InterPro" id="IPR017972">
    <property type="entry name" value="Cyt_P450_CS"/>
</dbReference>
<dbReference type="PRINTS" id="PR00385">
    <property type="entry name" value="P450"/>
</dbReference>
<comment type="subcellular location">
    <subcellularLocation>
        <location evidence="2">Membrane</location>
    </subcellularLocation>
</comment>
<dbReference type="InterPro" id="IPR001128">
    <property type="entry name" value="Cyt_P450"/>
</dbReference>
<evidence type="ECO:0000256" key="12">
    <source>
        <dbReference type="ARBA" id="ARBA00023136"/>
    </source>
</evidence>
<keyword evidence="10 13" id="KW-0408">Iron</keyword>
<dbReference type="GO" id="GO:0016020">
    <property type="term" value="C:membrane"/>
    <property type="evidence" value="ECO:0007669"/>
    <property type="project" value="UniProtKB-SubCell"/>
</dbReference>
<dbReference type="GO" id="GO:0020037">
    <property type="term" value="F:heme binding"/>
    <property type="evidence" value="ECO:0007669"/>
    <property type="project" value="InterPro"/>
</dbReference>
<dbReference type="GO" id="GO:0016705">
    <property type="term" value="F:oxidoreductase activity, acting on paired donors, with incorporation or reduction of molecular oxygen"/>
    <property type="evidence" value="ECO:0007669"/>
    <property type="project" value="InterPro"/>
</dbReference>
<dbReference type="AlphaFoldDB" id="A0AAD5YAZ4"/>
<sequence length="457" mass="51615">MFSPTCVILLAGGLYLFYRRIARNVNLPPGPRADPVIKHLRIFPVKDHAEVFHEWATVYGERIIFYRFILIEPYVDGRAGDVMHFSALGRSFVVLGSKQAAVDLLERRSPNYSDRPSSPMNDLFATAVIVEIAYGHRIASSDDPYFRLMEEGTKIVSGVGTAGTSVVDVFPFLKNLPPWFPGAWFIRFGIESKKVLQKLRDYPFQDVQEQMTAGRAKPSFMSLHLEEFTRAGVQDPKEFHDLKVAALLLYQGNGLSICILVSTDHLSLVSAGADTTYSSIMLFIFAMLFHRDSQKRVQEEIDRVVGRNRLPDFSDRESLPLLECLIQETFRLYHPIPIGIPHRSRNDDVYRGMFIPKESIVIQNLVSMALDENIYSNPTEFLPERYLPQPRGSGEPYPGNMFGFGRRICPGRHLADASLWIVISNLLAAFDISFARNGYGDEIVPHGSLLQEQPGTL</sequence>
<dbReference type="GO" id="GO:0004497">
    <property type="term" value="F:monooxygenase activity"/>
    <property type="evidence" value="ECO:0007669"/>
    <property type="project" value="UniProtKB-KW"/>
</dbReference>
<evidence type="ECO:0000256" key="1">
    <source>
        <dbReference type="ARBA" id="ARBA00001971"/>
    </source>
</evidence>
<evidence type="ECO:0000256" key="10">
    <source>
        <dbReference type="ARBA" id="ARBA00023004"/>
    </source>
</evidence>
<comment type="pathway">
    <text evidence="3">Secondary metabolite biosynthesis.</text>
</comment>
<dbReference type="GO" id="GO:0005506">
    <property type="term" value="F:iron ion binding"/>
    <property type="evidence" value="ECO:0007669"/>
    <property type="project" value="InterPro"/>
</dbReference>
<protein>
    <recommendedName>
        <fullName evidence="17">Cytochrome P450</fullName>
    </recommendedName>
</protein>
<evidence type="ECO:0000256" key="2">
    <source>
        <dbReference type="ARBA" id="ARBA00004370"/>
    </source>
</evidence>
<evidence type="ECO:0000256" key="8">
    <source>
        <dbReference type="ARBA" id="ARBA00022989"/>
    </source>
</evidence>